<organism evidence="2 3">
    <name type="scientific">Sphingopyxis macrogoltabida</name>
    <name type="common">Sphingomonas macrogoltabidus</name>
    <dbReference type="NCBI Taxonomy" id="33050"/>
    <lineage>
        <taxon>Bacteria</taxon>
        <taxon>Pseudomonadati</taxon>
        <taxon>Pseudomonadota</taxon>
        <taxon>Alphaproteobacteria</taxon>
        <taxon>Sphingomonadales</taxon>
        <taxon>Sphingomonadaceae</taxon>
        <taxon>Sphingopyxis</taxon>
    </lineage>
</organism>
<sequence>MNRETWLNELAALMAPRFEELGYPLPRFRVAVGWTSAGKSTRVAGECWHSSASADATFEILIAPLIDESMAIAGTLAHELTHAAVGFQHKHNGPFAKVCLALGLRRPMTATTPGPAFIEWAQPFIDQLGPIPHARIDLAPAPRPVRPGADNDNEGATEDAPEFGSSNAKPKQSARLLKAICLSDREGESCGYTVRITKKWVNELGAPCCPVHGPMTMEEGNDA</sequence>
<dbReference type="EMBL" id="QFPJ01000035">
    <property type="protein sequence ID" value="PZQ21155.1"/>
    <property type="molecule type" value="Genomic_DNA"/>
</dbReference>
<feature type="compositionally biased region" description="Acidic residues" evidence="1">
    <location>
        <begin position="151"/>
        <end position="161"/>
    </location>
</feature>
<accession>A0A2W5L353</accession>
<protein>
    <submittedName>
        <fullName evidence="2">Transcription elongation protein SprT</fullName>
    </submittedName>
</protein>
<evidence type="ECO:0000313" key="3">
    <source>
        <dbReference type="Proteomes" id="UP000248597"/>
    </source>
</evidence>
<proteinExistence type="predicted"/>
<dbReference type="AlphaFoldDB" id="A0A2W5L353"/>
<name>A0A2W5L353_SPHMC</name>
<comment type="caution">
    <text evidence="2">The sequence shown here is derived from an EMBL/GenBank/DDBJ whole genome shotgun (WGS) entry which is preliminary data.</text>
</comment>
<evidence type="ECO:0000313" key="2">
    <source>
        <dbReference type="EMBL" id="PZQ21155.1"/>
    </source>
</evidence>
<feature type="region of interest" description="Disordered" evidence="1">
    <location>
        <begin position="139"/>
        <end position="170"/>
    </location>
</feature>
<evidence type="ECO:0000256" key="1">
    <source>
        <dbReference type="SAM" id="MobiDB-lite"/>
    </source>
</evidence>
<gene>
    <name evidence="2" type="ORF">DI569_12885</name>
</gene>
<dbReference type="Proteomes" id="UP000248597">
    <property type="component" value="Unassembled WGS sequence"/>
</dbReference>
<reference evidence="2 3" key="1">
    <citation type="submission" date="2017-08" db="EMBL/GenBank/DDBJ databases">
        <title>Infants hospitalized years apart are colonized by the same room-sourced microbial strains.</title>
        <authorList>
            <person name="Brooks B."/>
            <person name="Olm M.R."/>
            <person name="Firek B.A."/>
            <person name="Baker R."/>
            <person name="Thomas B.C."/>
            <person name="Morowitz M.J."/>
            <person name="Banfield J.F."/>
        </authorList>
    </citation>
    <scope>NUCLEOTIDE SEQUENCE [LARGE SCALE GENOMIC DNA]</scope>
    <source>
        <strain evidence="2">S2_005_003_R2_47</strain>
    </source>
</reference>